<accession>A0A918ZKA2</accession>
<dbReference type="Proteomes" id="UP000603227">
    <property type="component" value="Unassembled WGS sequence"/>
</dbReference>
<evidence type="ECO:0000313" key="4">
    <source>
        <dbReference type="Proteomes" id="UP000603227"/>
    </source>
</evidence>
<dbReference type="AlphaFoldDB" id="A0A918ZKA2"/>
<dbReference type="PANTHER" id="PTHR45527:SF1">
    <property type="entry name" value="FATTY ACID SYNTHASE"/>
    <property type="match status" value="1"/>
</dbReference>
<dbReference type="GO" id="GO:0043041">
    <property type="term" value="P:amino acid activation for nonribosomal peptide biosynthetic process"/>
    <property type="evidence" value="ECO:0007669"/>
    <property type="project" value="TreeGrafter"/>
</dbReference>
<dbReference type="EMBL" id="BNAT01000045">
    <property type="protein sequence ID" value="GHE57307.1"/>
    <property type="molecule type" value="Genomic_DNA"/>
</dbReference>
<feature type="region of interest" description="Disordered" evidence="1">
    <location>
        <begin position="217"/>
        <end position="248"/>
    </location>
</feature>
<proteinExistence type="predicted"/>
<dbReference type="SUPFAM" id="SSF56801">
    <property type="entry name" value="Acetyl-CoA synthetase-like"/>
    <property type="match status" value="1"/>
</dbReference>
<evidence type="ECO:0000256" key="1">
    <source>
        <dbReference type="SAM" id="MobiDB-lite"/>
    </source>
</evidence>
<keyword evidence="4" id="KW-1185">Reference proteome</keyword>
<reference evidence="3" key="2">
    <citation type="submission" date="2020-09" db="EMBL/GenBank/DDBJ databases">
        <authorList>
            <person name="Sun Q."/>
            <person name="Zhou Y."/>
        </authorList>
    </citation>
    <scope>NUCLEOTIDE SEQUENCE</scope>
    <source>
        <strain evidence="3">CGMCC 4.7403</strain>
    </source>
</reference>
<dbReference type="Gene3D" id="3.40.50.980">
    <property type="match status" value="2"/>
</dbReference>
<feature type="domain" description="AMP-dependent synthetase/ligase" evidence="2">
    <location>
        <begin position="10"/>
        <end position="191"/>
    </location>
</feature>
<sequence>MTYPMNLRRVQDGERSWTYRQLHEIAGGLAVALHSVGADPARPVAVLLERSVWMVAAALAVVRTGSSYVPLDPETPAARLESIVEDAEPAAMITSRSLAGRVPDGVPVVYVDDPLPAAEDFTSAAVGRDTRAYIIFTSGTTGRPKGVQVSHGNLLSLLVASQEVYDFGPNDVWTLFHSFAFDFSVWEGAPPCTAAGWSSYRRRRRRIRRRSGGCCATSGSRSCARPRPPSTTSSRRRPASPTGCHCAG</sequence>
<dbReference type="FunFam" id="3.40.50.980:FF:000001">
    <property type="entry name" value="Non-ribosomal peptide synthetase"/>
    <property type="match status" value="1"/>
</dbReference>
<evidence type="ECO:0000313" key="3">
    <source>
        <dbReference type="EMBL" id="GHE57307.1"/>
    </source>
</evidence>
<dbReference type="InterPro" id="IPR000873">
    <property type="entry name" value="AMP-dep_synth/lig_dom"/>
</dbReference>
<dbReference type="InterPro" id="IPR020845">
    <property type="entry name" value="AMP-binding_CS"/>
</dbReference>
<dbReference type="GO" id="GO:0005829">
    <property type="term" value="C:cytosol"/>
    <property type="evidence" value="ECO:0007669"/>
    <property type="project" value="TreeGrafter"/>
</dbReference>
<dbReference type="GO" id="GO:0044550">
    <property type="term" value="P:secondary metabolite biosynthetic process"/>
    <property type="evidence" value="ECO:0007669"/>
    <property type="project" value="TreeGrafter"/>
</dbReference>
<name>A0A918ZKA2_9ACTN</name>
<reference evidence="3" key="1">
    <citation type="journal article" date="2014" name="Int. J. Syst. Evol. Microbiol.">
        <title>Complete genome sequence of Corynebacterium casei LMG S-19264T (=DSM 44701T), isolated from a smear-ripened cheese.</title>
        <authorList>
            <consortium name="US DOE Joint Genome Institute (JGI-PGF)"/>
            <person name="Walter F."/>
            <person name="Albersmeier A."/>
            <person name="Kalinowski J."/>
            <person name="Ruckert C."/>
        </authorList>
    </citation>
    <scope>NUCLEOTIDE SEQUENCE</scope>
    <source>
        <strain evidence="3">CGMCC 4.7403</strain>
    </source>
</reference>
<dbReference type="PANTHER" id="PTHR45527">
    <property type="entry name" value="NONRIBOSOMAL PEPTIDE SYNTHETASE"/>
    <property type="match status" value="1"/>
</dbReference>
<evidence type="ECO:0000259" key="2">
    <source>
        <dbReference type="Pfam" id="PF00501"/>
    </source>
</evidence>
<feature type="compositionally biased region" description="Low complexity" evidence="1">
    <location>
        <begin position="220"/>
        <end position="233"/>
    </location>
</feature>
<dbReference type="PROSITE" id="PS00455">
    <property type="entry name" value="AMP_BINDING"/>
    <property type="match status" value="1"/>
</dbReference>
<organism evidence="3 4">
    <name type="scientific">Streptomyces capitiformicae</name>
    <dbReference type="NCBI Taxonomy" id="2014920"/>
    <lineage>
        <taxon>Bacteria</taxon>
        <taxon>Bacillati</taxon>
        <taxon>Actinomycetota</taxon>
        <taxon>Actinomycetes</taxon>
        <taxon>Kitasatosporales</taxon>
        <taxon>Streptomycetaceae</taxon>
        <taxon>Streptomyces</taxon>
    </lineage>
</organism>
<gene>
    <name evidence="3" type="ORF">GCM10017771_80090</name>
</gene>
<protein>
    <recommendedName>
        <fullName evidence="2">AMP-dependent synthetase/ligase domain-containing protein</fullName>
    </recommendedName>
</protein>
<comment type="caution">
    <text evidence="3">The sequence shown here is derived from an EMBL/GenBank/DDBJ whole genome shotgun (WGS) entry which is preliminary data.</text>
</comment>
<dbReference type="Pfam" id="PF00501">
    <property type="entry name" value="AMP-binding"/>
    <property type="match status" value="1"/>
</dbReference>
<dbReference type="GO" id="GO:0031177">
    <property type="term" value="F:phosphopantetheine binding"/>
    <property type="evidence" value="ECO:0007669"/>
    <property type="project" value="TreeGrafter"/>
</dbReference>